<dbReference type="EMBL" id="BAAAFD010000008">
    <property type="protein sequence ID" value="GAA0858144.1"/>
    <property type="molecule type" value="Genomic_DNA"/>
</dbReference>
<reference evidence="1 2" key="1">
    <citation type="journal article" date="2019" name="Int. J. Syst. Evol. Microbiol.">
        <title>The Global Catalogue of Microorganisms (GCM) 10K type strain sequencing project: providing services to taxonomists for standard genome sequencing and annotation.</title>
        <authorList>
            <consortium name="The Broad Institute Genomics Platform"/>
            <consortium name="The Broad Institute Genome Sequencing Center for Infectious Disease"/>
            <person name="Wu L."/>
            <person name="Ma J."/>
        </authorList>
    </citation>
    <scope>NUCLEOTIDE SEQUENCE [LARGE SCALE GENOMIC DNA]</scope>
    <source>
        <strain evidence="1 2">JCM 15896</strain>
    </source>
</reference>
<comment type="caution">
    <text evidence="1">The sequence shown here is derived from an EMBL/GenBank/DDBJ whole genome shotgun (WGS) entry which is preliminary data.</text>
</comment>
<evidence type="ECO:0000313" key="1">
    <source>
        <dbReference type="EMBL" id="GAA0858144.1"/>
    </source>
</evidence>
<name>A0ABN1LN47_9ALTE</name>
<sequence length="245" mass="27823">MIAYVAFSLPAHWSEKLNRLVAKWMIKLGKLTHVDYSISELNELVKPFFPQSMQIDVPVGKGLFTISEASVDIPRKSSHIEVQLHSSLDIDAIGNPLYRAHVLVILSLTPAYDKQHNTVSIGELELKSIHLINDQYAVINDSKQLLNMVLPKGVQNLITGTFKSAMGIMTAGSSDAASDYLRMYLSGSKQKVLDYHQPQLIKLIDELKHDPEFVFELDKHDWQQALFRQFGEKVVVEDRCVRFKF</sequence>
<evidence type="ECO:0000313" key="2">
    <source>
        <dbReference type="Proteomes" id="UP001500359"/>
    </source>
</evidence>
<proteinExistence type="predicted"/>
<accession>A0ABN1LN47</accession>
<evidence type="ECO:0008006" key="3">
    <source>
        <dbReference type="Google" id="ProtNLM"/>
    </source>
</evidence>
<organism evidence="1 2">
    <name type="scientific">Aliiglaciecola litoralis</name>
    <dbReference type="NCBI Taxonomy" id="582857"/>
    <lineage>
        <taxon>Bacteria</taxon>
        <taxon>Pseudomonadati</taxon>
        <taxon>Pseudomonadota</taxon>
        <taxon>Gammaproteobacteria</taxon>
        <taxon>Alteromonadales</taxon>
        <taxon>Alteromonadaceae</taxon>
        <taxon>Aliiglaciecola</taxon>
    </lineage>
</organism>
<keyword evidence="2" id="KW-1185">Reference proteome</keyword>
<gene>
    <name evidence="1" type="ORF">GCM10009114_26620</name>
</gene>
<dbReference type="Proteomes" id="UP001500359">
    <property type="component" value="Unassembled WGS sequence"/>
</dbReference>
<dbReference type="Gene3D" id="3.15.10.40">
    <property type="entry name" value="Uncharacterised protein PF07273, DUF1439"/>
    <property type="match status" value="1"/>
</dbReference>
<protein>
    <recommendedName>
        <fullName evidence="3">DUF1439 domain-containing protein</fullName>
    </recommendedName>
</protein>